<evidence type="ECO:0000259" key="8">
    <source>
        <dbReference type="PROSITE" id="PS50113"/>
    </source>
</evidence>
<keyword evidence="6" id="KW-0812">Transmembrane</keyword>
<keyword evidence="6" id="KW-0472">Membrane</keyword>
<dbReference type="PANTHER" id="PTHR43304:SF1">
    <property type="entry name" value="PAC DOMAIN-CONTAINING PROTEIN"/>
    <property type="match status" value="1"/>
</dbReference>
<feature type="domain" description="Histidine kinase" evidence="7">
    <location>
        <begin position="644"/>
        <end position="857"/>
    </location>
</feature>
<dbReference type="Pfam" id="PF00512">
    <property type="entry name" value="HisKA"/>
    <property type="match status" value="1"/>
</dbReference>
<reference evidence="11" key="1">
    <citation type="submission" date="2017-09" db="EMBL/GenBank/DDBJ databases">
        <title>Arcobacter canalis sp. nov., a new species isolated from a water canal contaminated with urban sewage.</title>
        <authorList>
            <person name="Perez-Cataluna A."/>
            <person name="Salas-Masso N."/>
            <person name="Figueras M.J."/>
        </authorList>
    </citation>
    <scope>NUCLEOTIDE SEQUENCE [LARGE SCALE GENOMIC DNA]</scope>
    <source>
        <strain evidence="11">CECT 7727</strain>
    </source>
</reference>
<dbReference type="PROSITE" id="PS50109">
    <property type="entry name" value="HIS_KIN"/>
    <property type="match status" value="1"/>
</dbReference>
<name>A0A347TP06_9BACT</name>
<dbReference type="InterPro" id="IPR000700">
    <property type="entry name" value="PAS-assoc_C"/>
</dbReference>
<dbReference type="KEGG" id="amar:AMRN_2636"/>
<accession>A0A347TP06</accession>
<dbReference type="CDD" id="cd00130">
    <property type="entry name" value="PAS"/>
    <property type="match status" value="2"/>
</dbReference>
<dbReference type="SUPFAM" id="SSF55874">
    <property type="entry name" value="ATPase domain of HSP90 chaperone/DNA topoisomerase II/histidine kinase"/>
    <property type="match status" value="1"/>
</dbReference>
<comment type="catalytic activity">
    <reaction evidence="1">
        <text>ATP + protein L-histidine = ADP + protein N-phospho-L-histidine.</text>
        <dbReference type="EC" id="2.7.13.3"/>
    </reaction>
</comment>
<dbReference type="InterPro" id="IPR036097">
    <property type="entry name" value="HisK_dim/P_sf"/>
</dbReference>
<evidence type="ECO:0000313" key="12">
    <source>
        <dbReference type="Proteomes" id="UP000264693"/>
    </source>
</evidence>
<dbReference type="Gene3D" id="3.30.450.20">
    <property type="entry name" value="PAS domain"/>
    <property type="match status" value="2"/>
</dbReference>
<keyword evidence="6" id="KW-1133">Transmembrane helix</keyword>
<evidence type="ECO:0000259" key="7">
    <source>
        <dbReference type="PROSITE" id="PS50109"/>
    </source>
</evidence>
<keyword evidence="5 9" id="KW-0418">Kinase</keyword>
<dbReference type="SUPFAM" id="SSF55785">
    <property type="entry name" value="PYP-like sensor domain (PAS domain)"/>
    <property type="match status" value="2"/>
</dbReference>
<organism evidence="9 12">
    <name type="scientific">Malaciobacter marinus</name>
    <dbReference type="NCBI Taxonomy" id="505249"/>
    <lineage>
        <taxon>Bacteria</taxon>
        <taxon>Pseudomonadati</taxon>
        <taxon>Campylobacterota</taxon>
        <taxon>Epsilonproteobacteria</taxon>
        <taxon>Campylobacterales</taxon>
        <taxon>Arcobacteraceae</taxon>
        <taxon>Malaciobacter</taxon>
    </lineage>
</organism>
<dbReference type="CDD" id="cd00082">
    <property type="entry name" value="HisKA"/>
    <property type="match status" value="1"/>
</dbReference>
<dbReference type="GO" id="GO:0000155">
    <property type="term" value="F:phosphorelay sensor kinase activity"/>
    <property type="evidence" value="ECO:0007669"/>
    <property type="project" value="InterPro"/>
</dbReference>
<dbReference type="InterPro" id="IPR000014">
    <property type="entry name" value="PAS"/>
</dbReference>
<keyword evidence="3" id="KW-0597">Phosphoprotein</keyword>
<reference evidence="10" key="2">
    <citation type="submission" date="2017-09" db="EMBL/GenBank/DDBJ databases">
        <authorList>
            <person name="Perez-Cataluna A."/>
            <person name="Figueras M.J."/>
            <person name="Salas-Masso N."/>
        </authorList>
    </citation>
    <scope>NUCLEOTIDE SEQUENCE</scope>
    <source>
        <strain evidence="10">CECT 7727</strain>
    </source>
</reference>
<dbReference type="InterPro" id="IPR004358">
    <property type="entry name" value="Sig_transdc_His_kin-like_C"/>
</dbReference>
<gene>
    <name evidence="9" type="ORF">AMRN_2636</name>
    <name evidence="10" type="ORF">CPH92_05700</name>
</gene>
<sequence>MFLKKKRFNTLSDIKKHIILTPLAFVLIIATLSIVVVTLVLDYKKSNQIELLIQKDKYKKRNILKSYISDVKYNSSASFDDIEDKLNRSVFEINGHIKALQSNNHEVKFDDIKNALNSLEIQREIDFVVFNSNSFEILKGADLISYLQTLTNSKMKTDYFKKQMLRNIIYMGDENLIYWLDNQKRDIRLSYFQKIESKNWIIGAFSKIDDMQALTRKTIENSIVSKSKAYENTYLWFYDYENGYTYNYYNKAHKIDEENLLEEDRVNFTKYIKKDFEQLEDEIYNFRKYQFLVTVKSFEIYKQIKQINKQYHTKLAVSITVIILIALFMVFLSVAFAKFVNTLFNRYNKRLETKNSLYKKWKERYELAIIASNDGLWDINLDTKEIFFSNRWLEMFGYKRGRVENFDEWLELIHVDDRPKVNYRFNEHLIGRTEHFLCEYRLRTFDNNYKWVFVRGKAFNTSTKKSNRMLMMSMDIDQSKKLTNELQNVELLVEMGKIVIFKWNNDDNLSVDYVSKSINSYGYETQEFNYSINYIDVIHEDDIKPLKQRIKKAIEKDDYFFTIIYRVKDKKGNTKWVFNRTILLKDHFGKVTHLYGYINDITKMKMTEEELKQKIEDEVEKNVEKDRLLAHQSKLASMGEVLGSIAHQWRQPLNNINLLVHFIRDNYGNFTKDELNDSIKSAKVQIDYMSQTIDDFRNFYKPTKDKEIFDIKKSIEACIKIVKGQLEKANATIELIGDDVKIHGYQSEFQQVVVNILNNASEAAIIKLEQEKFNPIIQVRVTKIENNVKVTLKNNCGEVEQEILERMFEPYFTTKFEDQGTGIGLYMAKTIIEKNMNGKIEVTNIDKGVKFRIILPI</sequence>
<dbReference type="InterPro" id="IPR036890">
    <property type="entry name" value="HATPase_C_sf"/>
</dbReference>
<dbReference type="InterPro" id="IPR013655">
    <property type="entry name" value="PAS_fold_3"/>
</dbReference>
<dbReference type="InterPro" id="IPR052162">
    <property type="entry name" value="Sensor_kinase/Photoreceptor"/>
</dbReference>
<dbReference type="SMART" id="SM00387">
    <property type="entry name" value="HATPase_c"/>
    <property type="match status" value="1"/>
</dbReference>
<feature type="transmembrane region" description="Helical" evidence="6">
    <location>
        <begin position="20"/>
        <end position="41"/>
    </location>
</feature>
<dbReference type="Pfam" id="PF08447">
    <property type="entry name" value="PAS_3"/>
    <property type="match status" value="2"/>
</dbReference>
<dbReference type="Pfam" id="PF02518">
    <property type="entry name" value="HATPase_c"/>
    <property type="match status" value="1"/>
</dbReference>
<dbReference type="RefSeq" id="WP_099310777.1">
    <property type="nucleotide sequence ID" value="NZ_CP032101.1"/>
</dbReference>
<evidence type="ECO:0000256" key="2">
    <source>
        <dbReference type="ARBA" id="ARBA00012438"/>
    </source>
</evidence>
<protein>
    <recommendedName>
        <fullName evidence="2">histidine kinase</fullName>
        <ecNumber evidence="2">2.7.13.3</ecNumber>
    </recommendedName>
</protein>
<keyword evidence="4" id="KW-0808">Transferase</keyword>
<dbReference type="EMBL" id="NXAO01000023">
    <property type="protein sequence ID" value="PHO15650.1"/>
    <property type="molecule type" value="Genomic_DNA"/>
</dbReference>
<dbReference type="PROSITE" id="PS50113">
    <property type="entry name" value="PAC"/>
    <property type="match status" value="1"/>
</dbReference>
<evidence type="ECO:0000313" key="11">
    <source>
        <dbReference type="Proteomes" id="UP000224740"/>
    </source>
</evidence>
<dbReference type="NCBIfam" id="TIGR00229">
    <property type="entry name" value="sensory_box"/>
    <property type="match status" value="2"/>
</dbReference>
<evidence type="ECO:0000256" key="4">
    <source>
        <dbReference type="ARBA" id="ARBA00022679"/>
    </source>
</evidence>
<dbReference type="InterPro" id="IPR003661">
    <property type="entry name" value="HisK_dim/P_dom"/>
</dbReference>
<feature type="transmembrane region" description="Helical" evidence="6">
    <location>
        <begin position="315"/>
        <end position="340"/>
    </location>
</feature>
<evidence type="ECO:0000313" key="9">
    <source>
        <dbReference type="EMBL" id="AXX88334.1"/>
    </source>
</evidence>
<dbReference type="EC" id="2.7.13.3" evidence="2"/>
<keyword evidence="11" id="KW-1185">Reference proteome</keyword>
<reference evidence="9 12" key="3">
    <citation type="submission" date="2018-08" db="EMBL/GenBank/DDBJ databases">
        <title>Complete genome of the Arcobacter marinus type strain JCM 15502.</title>
        <authorList>
            <person name="Miller W.G."/>
            <person name="Yee E."/>
            <person name="Huynh S."/>
            <person name="Parker C.T."/>
        </authorList>
    </citation>
    <scope>NUCLEOTIDE SEQUENCE [LARGE SCALE GENOMIC DNA]</scope>
    <source>
        <strain evidence="9 12">JCM 15502</strain>
    </source>
</reference>
<evidence type="ECO:0000313" key="10">
    <source>
        <dbReference type="EMBL" id="PHO15650.1"/>
    </source>
</evidence>
<dbReference type="Gene3D" id="1.10.287.130">
    <property type="match status" value="1"/>
</dbReference>
<proteinExistence type="predicted"/>
<dbReference type="Proteomes" id="UP000224740">
    <property type="component" value="Unassembled WGS sequence"/>
</dbReference>
<dbReference type="EMBL" id="CP032101">
    <property type="protein sequence ID" value="AXX88334.1"/>
    <property type="molecule type" value="Genomic_DNA"/>
</dbReference>
<dbReference type="Gene3D" id="3.30.565.10">
    <property type="entry name" value="Histidine kinase-like ATPase, C-terminal domain"/>
    <property type="match status" value="1"/>
</dbReference>
<dbReference type="Proteomes" id="UP000264693">
    <property type="component" value="Chromosome"/>
</dbReference>
<evidence type="ECO:0000256" key="3">
    <source>
        <dbReference type="ARBA" id="ARBA00022553"/>
    </source>
</evidence>
<evidence type="ECO:0000256" key="1">
    <source>
        <dbReference type="ARBA" id="ARBA00000085"/>
    </source>
</evidence>
<dbReference type="PRINTS" id="PR00344">
    <property type="entry name" value="BCTRLSENSOR"/>
</dbReference>
<dbReference type="SUPFAM" id="SSF47384">
    <property type="entry name" value="Homodimeric domain of signal transducing histidine kinase"/>
    <property type="match status" value="1"/>
</dbReference>
<evidence type="ECO:0000256" key="5">
    <source>
        <dbReference type="ARBA" id="ARBA00022777"/>
    </source>
</evidence>
<dbReference type="InterPro" id="IPR003594">
    <property type="entry name" value="HATPase_dom"/>
</dbReference>
<dbReference type="InterPro" id="IPR005467">
    <property type="entry name" value="His_kinase_dom"/>
</dbReference>
<dbReference type="InterPro" id="IPR035965">
    <property type="entry name" value="PAS-like_dom_sf"/>
</dbReference>
<feature type="domain" description="PAC" evidence="8">
    <location>
        <begin position="561"/>
        <end position="613"/>
    </location>
</feature>
<dbReference type="AlphaFoldDB" id="A0A347TP06"/>
<dbReference type="SMART" id="SM00091">
    <property type="entry name" value="PAS"/>
    <property type="match status" value="1"/>
</dbReference>
<dbReference type="SMART" id="SM00388">
    <property type="entry name" value="HisKA"/>
    <property type="match status" value="1"/>
</dbReference>
<dbReference type="PANTHER" id="PTHR43304">
    <property type="entry name" value="PHYTOCHROME-LIKE PROTEIN CPH1"/>
    <property type="match status" value="1"/>
</dbReference>
<evidence type="ECO:0000256" key="6">
    <source>
        <dbReference type="SAM" id="Phobius"/>
    </source>
</evidence>